<comment type="caution">
    <text evidence="1">The sequence shown here is derived from an EMBL/GenBank/DDBJ whole genome shotgun (WGS) entry which is preliminary data.</text>
</comment>
<protein>
    <submittedName>
        <fullName evidence="1">Uncharacterized protein</fullName>
    </submittedName>
</protein>
<organism evidence="1">
    <name type="scientific">marine sediment metagenome</name>
    <dbReference type="NCBI Taxonomy" id="412755"/>
    <lineage>
        <taxon>unclassified sequences</taxon>
        <taxon>metagenomes</taxon>
        <taxon>ecological metagenomes</taxon>
    </lineage>
</organism>
<name>X1KJV9_9ZZZZ</name>
<gene>
    <name evidence="1" type="ORF">S03H2_61285</name>
</gene>
<dbReference type="EMBL" id="BARU01039553">
    <property type="protein sequence ID" value="GAH82358.1"/>
    <property type="molecule type" value="Genomic_DNA"/>
</dbReference>
<reference evidence="1" key="1">
    <citation type="journal article" date="2014" name="Front. Microbiol.">
        <title>High frequency of phylogenetically diverse reductive dehalogenase-homologous genes in deep subseafloor sedimentary metagenomes.</title>
        <authorList>
            <person name="Kawai M."/>
            <person name="Futagami T."/>
            <person name="Toyoda A."/>
            <person name="Takaki Y."/>
            <person name="Nishi S."/>
            <person name="Hori S."/>
            <person name="Arai W."/>
            <person name="Tsubouchi T."/>
            <person name="Morono Y."/>
            <person name="Uchiyama I."/>
            <person name="Ito T."/>
            <person name="Fujiyama A."/>
            <person name="Inagaki F."/>
            <person name="Takami H."/>
        </authorList>
    </citation>
    <scope>NUCLEOTIDE SEQUENCE</scope>
    <source>
        <strain evidence="1">Expedition CK06-06</strain>
    </source>
</reference>
<dbReference type="AlphaFoldDB" id="X1KJV9"/>
<evidence type="ECO:0000313" key="1">
    <source>
        <dbReference type="EMBL" id="GAH82358.1"/>
    </source>
</evidence>
<feature type="non-terminal residue" evidence="1">
    <location>
        <position position="96"/>
    </location>
</feature>
<accession>X1KJV9</accession>
<proteinExistence type="predicted"/>
<sequence length="96" mass="11205">MILRVPITGKLISYDPKTKIGVGDDNDVIRPLDLKKLLPKEITFRWDMVSCDYENGMAIIEVTFSKVKTVTEWDNSKDPPEEIAWRIEKDAEFYKR</sequence>